<comment type="catalytic activity">
    <reaction evidence="9 12">
        <text>D-alanine + 2-oxoglutarate = D-glutamate + pyruvate</text>
        <dbReference type="Rhea" id="RHEA:15869"/>
        <dbReference type="ChEBI" id="CHEBI:15361"/>
        <dbReference type="ChEBI" id="CHEBI:16810"/>
        <dbReference type="ChEBI" id="CHEBI:29986"/>
        <dbReference type="ChEBI" id="CHEBI:57416"/>
        <dbReference type="EC" id="2.6.1.21"/>
    </reaction>
</comment>
<dbReference type="InterPro" id="IPR005784">
    <property type="entry name" value="D_amino_transT"/>
</dbReference>
<evidence type="ECO:0000256" key="3">
    <source>
        <dbReference type="ARBA" id="ARBA00011738"/>
    </source>
</evidence>
<dbReference type="EMBL" id="CP162599">
    <property type="protein sequence ID" value="XDK32408.1"/>
    <property type="molecule type" value="Genomic_DNA"/>
</dbReference>
<protein>
    <recommendedName>
        <fullName evidence="5 12">D-alanine aminotransferase</fullName>
        <ecNumber evidence="4 12">2.6.1.21</ecNumber>
    </recommendedName>
</protein>
<dbReference type="InterPro" id="IPR018300">
    <property type="entry name" value="Aminotrans_IV_CS"/>
</dbReference>
<dbReference type="FunFam" id="3.30.470.10:FF:000009">
    <property type="entry name" value="D-alanine aminotransferase"/>
    <property type="match status" value="1"/>
</dbReference>
<reference evidence="13" key="1">
    <citation type="submission" date="2024-07" db="EMBL/GenBank/DDBJ databases">
        <title>Halotolerant mesophilic bacterium Ornithinibacillus sp. 4-3, sp. nov., isolated from soil.</title>
        <authorList>
            <person name="Sidarenka A.V."/>
            <person name="Guliayeva D.E."/>
            <person name="Leanovich S.I."/>
            <person name="Hileuskaya K.S."/>
            <person name="Akhremchuk A.E."/>
            <person name="Sikolenko M.A."/>
            <person name="Valentovich L.N."/>
        </authorList>
    </citation>
    <scope>NUCLEOTIDE SEQUENCE</scope>
    <source>
        <strain evidence="13">4-3</strain>
    </source>
</reference>
<keyword evidence="6 13" id="KW-0032">Aminotransferase</keyword>
<keyword evidence="7 13" id="KW-0808">Transferase</keyword>
<evidence type="ECO:0000256" key="2">
    <source>
        <dbReference type="ARBA" id="ARBA00009320"/>
    </source>
</evidence>
<dbReference type="InterPro" id="IPR001544">
    <property type="entry name" value="Aminotrans_IV"/>
</dbReference>
<keyword evidence="8 11" id="KW-0663">Pyridoxal phosphate</keyword>
<comment type="subunit">
    <text evidence="3">Homodimer.</text>
</comment>
<dbReference type="NCBIfam" id="TIGR01121">
    <property type="entry name" value="D_amino_aminoT"/>
    <property type="match status" value="1"/>
</dbReference>
<dbReference type="InterPro" id="IPR043132">
    <property type="entry name" value="BCAT-like_C"/>
</dbReference>
<accession>A0AB39HPW8</accession>
<dbReference type="Pfam" id="PF01063">
    <property type="entry name" value="Aminotran_4"/>
    <property type="match status" value="1"/>
</dbReference>
<evidence type="ECO:0000256" key="11">
    <source>
        <dbReference type="RuleBase" id="RU004516"/>
    </source>
</evidence>
<evidence type="ECO:0000313" key="13">
    <source>
        <dbReference type="EMBL" id="XDK32408.1"/>
    </source>
</evidence>
<evidence type="ECO:0000256" key="4">
    <source>
        <dbReference type="ARBA" id="ARBA00012874"/>
    </source>
</evidence>
<dbReference type="EC" id="2.6.1.21" evidence="4 12"/>
<evidence type="ECO:0000256" key="8">
    <source>
        <dbReference type="ARBA" id="ARBA00022898"/>
    </source>
</evidence>
<dbReference type="GO" id="GO:0047810">
    <property type="term" value="F:D-alanine-2-oxoglutarate aminotransferase activity"/>
    <property type="evidence" value="ECO:0007669"/>
    <property type="project" value="UniProtKB-EC"/>
</dbReference>
<dbReference type="GO" id="GO:0008652">
    <property type="term" value="P:amino acid biosynthetic process"/>
    <property type="evidence" value="ECO:0007669"/>
    <property type="project" value="UniProtKB-ARBA"/>
</dbReference>
<dbReference type="PANTHER" id="PTHR42743:SF10">
    <property type="entry name" value="D-ALANINE AMINOTRANSFERASE"/>
    <property type="match status" value="1"/>
</dbReference>
<dbReference type="PROSITE" id="PS00770">
    <property type="entry name" value="AA_TRANSFER_CLASS_4"/>
    <property type="match status" value="1"/>
</dbReference>
<dbReference type="InterPro" id="IPR036038">
    <property type="entry name" value="Aminotransferase-like"/>
</dbReference>
<evidence type="ECO:0000256" key="10">
    <source>
        <dbReference type="RuleBase" id="RU004106"/>
    </source>
</evidence>
<dbReference type="CDD" id="cd01558">
    <property type="entry name" value="D-AAT_like"/>
    <property type="match status" value="1"/>
</dbReference>
<gene>
    <name evidence="13" type="primary">dat</name>
    <name evidence="13" type="ORF">AB4Y30_15585</name>
</gene>
<evidence type="ECO:0000256" key="9">
    <source>
        <dbReference type="ARBA" id="ARBA00047911"/>
    </source>
</evidence>
<evidence type="ECO:0000256" key="7">
    <source>
        <dbReference type="ARBA" id="ARBA00022679"/>
    </source>
</evidence>
<comment type="similarity">
    <text evidence="2 10">Belongs to the class-IV pyridoxal-phosphate-dependent aminotransferase family.</text>
</comment>
<dbReference type="InterPro" id="IPR043131">
    <property type="entry name" value="BCAT-like_N"/>
</dbReference>
<sequence length="280" mass="31480">MKCLVIYYKNGFMERENAKVDIEDRGYQFGDGIYEVVRVYNGKFFTLDEHLARFVRSATELHIKLPFTVEALTNLLEQLVEKNELINGYVYIQLTRGAADRIHNYADNLEPVLTMYSTVRERALSDIENGVDVYLHEDIRWLRCDIKSLNLLPNTLANTAAKNKGGHEAILHRGEIVTEASASNIFIVKNNELVTHPANNLILNGITRGKILQIAEDLKIPVKEEAFTIEELFAADEAFITNTGVEIGPINHVDDKAIGTGKPGPVTRKLQKAFEALLPS</sequence>
<evidence type="ECO:0000256" key="6">
    <source>
        <dbReference type="ARBA" id="ARBA00022576"/>
    </source>
</evidence>
<dbReference type="RefSeq" id="WP_368653097.1">
    <property type="nucleotide sequence ID" value="NZ_CP162599.1"/>
</dbReference>
<evidence type="ECO:0000256" key="1">
    <source>
        <dbReference type="ARBA" id="ARBA00001933"/>
    </source>
</evidence>
<dbReference type="SUPFAM" id="SSF56752">
    <property type="entry name" value="D-aminoacid aminotransferase-like PLP-dependent enzymes"/>
    <property type="match status" value="1"/>
</dbReference>
<dbReference type="PANTHER" id="PTHR42743">
    <property type="entry name" value="AMINO-ACID AMINOTRANSFERASE"/>
    <property type="match status" value="1"/>
</dbReference>
<dbReference type="GO" id="GO:0030170">
    <property type="term" value="F:pyridoxal phosphate binding"/>
    <property type="evidence" value="ECO:0007669"/>
    <property type="project" value="InterPro"/>
</dbReference>
<comment type="function">
    <text evidence="12">Acts on the D-isomers of alanine, leucine, aspartate, glutamate, aminobutyrate, norvaline and asparagine. The enzyme transfers an amino group from a substrate D-amino acid to the pyridoxal phosphate cofactor to form pyridoxamine and an alpha-keto acid in the first half-reaction.</text>
</comment>
<dbReference type="AlphaFoldDB" id="A0AB39HPW8"/>
<proteinExistence type="inferred from homology"/>
<evidence type="ECO:0000256" key="5">
    <source>
        <dbReference type="ARBA" id="ARBA00021779"/>
    </source>
</evidence>
<dbReference type="GO" id="GO:0005829">
    <property type="term" value="C:cytosol"/>
    <property type="evidence" value="ECO:0007669"/>
    <property type="project" value="TreeGrafter"/>
</dbReference>
<dbReference type="InterPro" id="IPR050571">
    <property type="entry name" value="Class-IV_PLP-Dep_Aminotrnsfr"/>
</dbReference>
<dbReference type="GO" id="GO:0046416">
    <property type="term" value="P:D-amino acid metabolic process"/>
    <property type="evidence" value="ECO:0007669"/>
    <property type="project" value="InterPro"/>
</dbReference>
<organism evidence="13">
    <name type="scientific">Ornithinibacillus sp. 4-3</name>
    <dbReference type="NCBI Taxonomy" id="3231488"/>
    <lineage>
        <taxon>Bacteria</taxon>
        <taxon>Bacillati</taxon>
        <taxon>Bacillota</taxon>
        <taxon>Bacilli</taxon>
        <taxon>Bacillales</taxon>
        <taxon>Bacillaceae</taxon>
        <taxon>Ornithinibacillus</taxon>
    </lineage>
</organism>
<dbReference type="Gene3D" id="3.30.470.10">
    <property type="match status" value="1"/>
</dbReference>
<comment type="cofactor">
    <cofactor evidence="1 11">
        <name>pyridoxal 5'-phosphate</name>
        <dbReference type="ChEBI" id="CHEBI:597326"/>
    </cofactor>
</comment>
<dbReference type="GO" id="GO:0046394">
    <property type="term" value="P:carboxylic acid biosynthetic process"/>
    <property type="evidence" value="ECO:0007669"/>
    <property type="project" value="UniProtKB-ARBA"/>
</dbReference>
<dbReference type="Gene3D" id="3.20.10.10">
    <property type="entry name" value="D-amino Acid Aminotransferase, subunit A, domain 2"/>
    <property type="match status" value="1"/>
</dbReference>
<name>A0AB39HPW8_9BACI</name>
<dbReference type="FunFam" id="3.20.10.10:FF:000002">
    <property type="entry name" value="D-alanine aminotransferase"/>
    <property type="match status" value="1"/>
</dbReference>
<evidence type="ECO:0000256" key="12">
    <source>
        <dbReference type="RuleBase" id="RU004520"/>
    </source>
</evidence>